<dbReference type="EMBL" id="QWFX01000005">
    <property type="protein sequence ID" value="RIJ33178.1"/>
    <property type="molecule type" value="Genomic_DNA"/>
</dbReference>
<dbReference type="OrthoDB" id="9802769at2"/>
<keyword evidence="5" id="KW-0456">Lyase</keyword>
<dbReference type="PANTHER" id="PTHR43822">
    <property type="entry name" value="HOMOACONITASE, MITOCHONDRIAL-RELATED"/>
    <property type="match status" value="1"/>
</dbReference>
<name>A0A399RPQ5_9PROT</name>
<gene>
    <name evidence="7" type="ORF">D1223_02505</name>
</gene>
<dbReference type="Proteomes" id="UP000266385">
    <property type="component" value="Unassembled WGS sequence"/>
</dbReference>
<evidence type="ECO:0000256" key="4">
    <source>
        <dbReference type="ARBA" id="ARBA00023014"/>
    </source>
</evidence>
<dbReference type="RefSeq" id="WP_119374820.1">
    <property type="nucleotide sequence ID" value="NZ_QWFX01000005.1"/>
</dbReference>
<dbReference type="AlphaFoldDB" id="A0A399RPQ5"/>
<keyword evidence="3" id="KW-0408">Iron</keyword>
<evidence type="ECO:0000259" key="6">
    <source>
        <dbReference type="Pfam" id="PF00330"/>
    </source>
</evidence>
<sequence>MAQTAIEKILSHKVARPVQAGDIIYPEPDLATLHDHYLVSAAKTLRELEVSRLYRPDKILFCTDHEPLATSKLAAERQKQNLELCRQLEIGHVFGPGRGGHGHLFPMERGLVSPGDLILGYDLHTPNFGAIGAAGFYLGPEITEVMACGSVWLKVPETLLVRLFGALSKGTTVRDVAQRLIADIDPDLMDYAMVEFDGPALSAFDLDARVTLCNAPLESTAKSAFVAPDEAILEWAKGRATRSFRPVYGDRNAGYRAILEFDISTIDPQVAVPPRVTSVVGVSVVSGRPIQHASIGSCANGGIADLRAAASILRGRRVAPDVRLIVTPGTQEVAAMAAREGLLEVFTEAGAIMSPPGCGVCAAGFIAPLASGETSINTGTVNEPGRLGAKDADIYLASPLTVAASAVRGCITDPREYT</sequence>
<evidence type="ECO:0000313" key="8">
    <source>
        <dbReference type="Proteomes" id="UP000266385"/>
    </source>
</evidence>
<dbReference type="Gene3D" id="3.30.499.10">
    <property type="entry name" value="Aconitase, domain 3"/>
    <property type="match status" value="2"/>
</dbReference>
<dbReference type="Pfam" id="PF00330">
    <property type="entry name" value="Aconitase"/>
    <property type="match status" value="1"/>
</dbReference>
<organism evidence="7 8">
    <name type="scientific">Henriciella mobilis</name>
    <dbReference type="NCBI Taxonomy" id="2305467"/>
    <lineage>
        <taxon>Bacteria</taxon>
        <taxon>Pseudomonadati</taxon>
        <taxon>Pseudomonadota</taxon>
        <taxon>Alphaproteobacteria</taxon>
        <taxon>Hyphomonadales</taxon>
        <taxon>Hyphomonadaceae</taxon>
        <taxon>Henriciella</taxon>
    </lineage>
</organism>
<proteinExistence type="predicted"/>
<evidence type="ECO:0000256" key="1">
    <source>
        <dbReference type="ARBA" id="ARBA00011271"/>
    </source>
</evidence>
<dbReference type="SUPFAM" id="SSF53732">
    <property type="entry name" value="Aconitase iron-sulfur domain"/>
    <property type="match status" value="1"/>
</dbReference>
<dbReference type="GO" id="GO:0016829">
    <property type="term" value="F:lyase activity"/>
    <property type="evidence" value="ECO:0007669"/>
    <property type="project" value="UniProtKB-KW"/>
</dbReference>
<protein>
    <submittedName>
        <fullName evidence="7">3-isopropylmalate dehydratase</fullName>
    </submittedName>
</protein>
<dbReference type="GO" id="GO:0046872">
    <property type="term" value="F:metal ion binding"/>
    <property type="evidence" value="ECO:0007669"/>
    <property type="project" value="UniProtKB-KW"/>
</dbReference>
<reference evidence="7 8" key="1">
    <citation type="submission" date="2018-08" db="EMBL/GenBank/DDBJ databases">
        <title>Henriciella mobilis sp. nov., isolated from seawater.</title>
        <authorList>
            <person name="Cheng H."/>
            <person name="Wu Y.-H."/>
            <person name="Xu X.-W."/>
            <person name="Guo L.-L."/>
        </authorList>
    </citation>
    <scope>NUCLEOTIDE SEQUENCE [LARGE SCALE GENOMIC DNA]</scope>
    <source>
        <strain evidence="7 8">JN25</strain>
    </source>
</reference>
<evidence type="ECO:0000313" key="7">
    <source>
        <dbReference type="EMBL" id="RIJ33178.1"/>
    </source>
</evidence>
<evidence type="ECO:0000256" key="3">
    <source>
        <dbReference type="ARBA" id="ARBA00023004"/>
    </source>
</evidence>
<dbReference type="PANTHER" id="PTHR43822:SF2">
    <property type="entry name" value="HOMOACONITASE, MITOCHONDRIAL"/>
    <property type="match status" value="1"/>
</dbReference>
<comment type="subunit">
    <text evidence="1">Heterodimer of LeuC and LeuD.</text>
</comment>
<evidence type="ECO:0000256" key="2">
    <source>
        <dbReference type="ARBA" id="ARBA00022723"/>
    </source>
</evidence>
<dbReference type="InterPro" id="IPR050067">
    <property type="entry name" value="IPM_dehydratase_rel_enz"/>
</dbReference>
<dbReference type="PRINTS" id="PR00415">
    <property type="entry name" value="ACONITASE"/>
</dbReference>
<keyword evidence="4" id="KW-0411">Iron-sulfur</keyword>
<feature type="domain" description="Aconitase/3-isopropylmalate dehydratase large subunit alpha/beta/alpha" evidence="6">
    <location>
        <begin position="7"/>
        <end position="409"/>
    </location>
</feature>
<dbReference type="InterPro" id="IPR036008">
    <property type="entry name" value="Aconitase_4Fe-4S_dom"/>
</dbReference>
<evidence type="ECO:0000256" key="5">
    <source>
        <dbReference type="ARBA" id="ARBA00023239"/>
    </source>
</evidence>
<accession>A0A399RPQ5</accession>
<dbReference type="InterPro" id="IPR015931">
    <property type="entry name" value="Acnase/IPM_dHydase_lsu_aba_1/3"/>
</dbReference>
<dbReference type="GO" id="GO:0043436">
    <property type="term" value="P:oxoacid metabolic process"/>
    <property type="evidence" value="ECO:0007669"/>
    <property type="project" value="UniProtKB-ARBA"/>
</dbReference>
<dbReference type="InterPro" id="IPR001030">
    <property type="entry name" value="Acoase/IPM_deHydtase_lsu_aba"/>
</dbReference>
<comment type="caution">
    <text evidence="7">The sequence shown here is derived from an EMBL/GenBank/DDBJ whole genome shotgun (WGS) entry which is preliminary data.</text>
</comment>
<keyword evidence="8" id="KW-1185">Reference proteome</keyword>
<dbReference type="GO" id="GO:0051536">
    <property type="term" value="F:iron-sulfur cluster binding"/>
    <property type="evidence" value="ECO:0007669"/>
    <property type="project" value="UniProtKB-KW"/>
</dbReference>
<keyword evidence="2" id="KW-0479">Metal-binding</keyword>